<proteinExistence type="predicted"/>
<organism evidence="1">
    <name type="scientific">Candidatus Methanogaster sp. ANME-2c ERB4</name>
    <dbReference type="NCBI Taxonomy" id="2759911"/>
    <lineage>
        <taxon>Archaea</taxon>
        <taxon>Methanobacteriati</taxon>
        <taxon>Methanobacteriota</taxon>
        <taxon>Stenosarchaea group</taxon>
        <taxon>Methanomicrobia</taxon>
        <taxon>Methanosarcinales</taxon>
        <taxon>ANME-2 cluster</taxon>
        <taxon>Candidatus Methanogasteraceae</taxon>
        <taxon>Candidatus Methanogaster</taxon>
    </lineage>
</organism>
<gene>
    <name evidence="1" type="ORF">PANLPDEM_00005</name>
</gene>
<dbReference type="EMBL" id="MT631113">
    <property type="protein sequence ID" value="QNO45417.1"/>
    <property type="molecule type" value="Genomic_DNA"/>
</dbReference>
<protein>
    <submittedName>
        <fullName evidence="1">Uncharacterized protein</fullName>
    </submittedName>
</protein>
<reference evidence="1" key="1">
    <citation type="submission" date="2020-06" db="EMBL/GenBank/DDBJ databases">
        <title>Unique genomic features of the anaerobic methanotrophic archaea.</title>
        <authorList>
            <person name="Chadwick G.L."/>
            <person name="Skennerton C.T."/>
            <person name="Laso-Perez R."/>
            <person name="Leu A.O."/>
            <person name="Speth D.R."/>
            <person name="Yu H."/>
            <person name="Morgan-Lang C."/>
            <person name="Hatzenpichler R."/>
            <person name="Goudeau D."/>
            <person name="Malmstrom R."/>
            <person name="Brazelton W.J."/>
            <person name="Woyke T."/>
            <person name="Hallam S.J."/>
            <person name="Tyson G.W."/>
            <person name="Wegener G."/>
            <person name="Boetius A."/>
            <person name="Orphan V."/>
        </authorList>
    </citation>
    <scope>NUCLEOTIDE SEQUENCE</scope>
</reference>
<name>A0A7G9YBN3_9EURY</name>
<evidence type="ECO:0000313" key="1">
    <source>
        <dbReference type="EMBL" id="QNO45417.1"/>
    </source>
</evidence>
<sequence length="148" mass="17178">MILVIRTSSPKSQFKTGFSHPCQKVSLDQPIVHIVAEMWEQISVKHIANSPCLVLLRLPCRNNPPYLVKRILLCCHSKIVARLQVLCHELLNLGVIRDRCHEVRISLEPERLGKHDKVDFARNRWKRDLEYRFPPALNNRQCPVTVSL</sequence>
<accession>A0A7G9YBN3</accession>
<dbReference type="AlphaFoldDB" id="A0A7G9YBN3"/>